<name>A0A8S5U5W5_9CAUD</name>
<protein>
    <submittedName>
        <fullName evidence="1">Uncharacterized protein</fullName>
    </submittedName>
</protein>
<reference evidence="1" key="1">
    <citation type="journal article" date="2021" name="Proc. Natl. Acad. Sci. U.S.A.">
        <title>A Catalog of Tens of Thousands of Viruses from Human Metagenomes Reveals Hidden Associations with Chronic Diseases.</title>
        <authorList>
            <person name="Tisza M.J."/>
            <person name="Buck C.B."/>
        </authorList>
    </citation>
    <scope>NUCLEOTIDE SEQUENCE</scope>
    <source>
        <strain evidence="1">CteLh2</strain>
    </source>
</reference>
<organism evidence="1">
    <name type="scientific">Siphoviridae sp. cteLh2</name>
    <dbReference type="NCBI Taxonomy" id="2825590"/>
    <lineage>
        <taxon>Viruses</taxon>
        <taxon>Duplodnaviria</taxon>
        <taxon>Heunggongvirae</taxon>
        <taxon>Uroviricota</taxon>
        <taxon>Caudoviricetes</taxon>
    </lineage>
</organism>
<evidence type="ECO:0000313" key="1">
    <source>
        <dbReference type="EMBL" id="DAF89847.1"/>
    </source>
</evidence>
<proteinExistence type="predicted"/>
<sequence length="91" mass="10786">MKGIEELILDNQTDELRLDNQIKVGCIKQSQEKEKLHIVTLTDCQRERNIELIKESIRVTKSMIEEYPEDIEFRVELELDKLLLEQFGVKI</sequence>
<accession>A0A8S5U5W5</accession>
<dbReference type="EMBL" id="BK016017">
    <property type="protein sequence ID" value="DAF89847.1"/>
    <property type="molecule type" value="Genomic_DNA"/>
</dbReference>